<dbReference type="EMBL" id="AFJL02000062">
    <property type="protein sequence ID" value="EMY05874.1"/>
    <property type="molecule type" value="Genomic_DNA"/>
</dbReference>
<keyword evidence="1" id="KW-0812">Transmembrane</keyword>
<gene>
    <name evidence="2" type="ORF">LEP1GSC029_2633</name>
</gene>
<organism evidence="2 3">
    <name type="scientific">Leptospira interrogans str. 2002000626</name>
    <dbReference type="NCBI Taxonomy" id="996803"/>
    <lineage>
        <taxon>Bacteria</taxon>
        <taxon>Pseudomonadati</taxon>
        <taxon>Spirochaetota</taxon>
        <taxon>Spirochaetia</taxon>
        <taxon>Leptospirales</taxon>
        <taxon>Leptospiraceae</taxon>
        <taxon>Leptospira</taxon>
    </lineage>
</organism>
<dbReference type="Proteomes" id="UP000012329">
    <property type="component" value="Unassembled WGS sequence"/>
</dbReference>
<accession>A0A829D2D1</accession>
<protein>
    <submittedName>
        <fullName evidence="2">Uncharacterized protein</fullName>
    </submittedName>
</protein>
<proteinExistence type="predicted"/>
<dbReference type="AlphaFoldDB" id="A0A829D2D1"/>
<keyword evidence="1" id="KW-1133">Transmembrane helix</keyword>
<name>A0A829D2D1_LEPIR</name>
<evidence type="ECO:0000256" key="1">
    <source>
        <dbReference type="SAM" id="Phobius"/>
    </source>
</evidence>
<feature type="transmembrane region" description="Helical" evidence="1">
    <location>
        <begin position="12"/>
        <end position="34"/>
    </location>
</feature>
<evidence type="ECO:0000313" key="2">
    <source>
        <dbReference type="EMBL" id="EMY05874.1"/>
    </source>
</evidence>
<keyword evidence="1" id="KW-0472">Membrane</keyword>
<sequence>MYKTPTSNLRIFVLVFGVFISFFRFLLIPNRYYLLKKPLQKT</sequence>
<reference evidence="2 3" key="1">
    <citation type="submission" date="2013-02" db="EMBL/GenBank/DDBJ databases">
        <authorList>
            <person name="Harkins D.M."/>
            <person name="Durkin A.S."/>
            <person name="Brinkac L.M."/>
            <person name="Haft D.H."/>
            <person name="Selengut J.D."/>
            <person name="Sanka R."/>
            <person name="DePew J."/>
            <person name="Purushe J."/>
            <person name="Whelen A.C."/>
            <person name="Vinetz J.M."/>
            <person name="Sutton G.G."/>
            <person name="Nierman W.C."/>
            <person name="Fouts D.E."/>
        </authorList>
    </citation>
    <scope>NUCLEOTIDE SEQUENCE [LARGE SCALE GENOMIC DNA]</scope>
    <source>
        <strain evidence="2 3">2002000626</strain>
    </source>
</reference>
<evidence type="ECO:0000313" key="3">
    <source>
        <dbReference type="Proteomes" id="UP000012329"/>
    </source>
</evidence>
<comment type="caution">
    <text evidence="2">The sequence shown here is derived from an EMBL/GenBank/DDBJ whole genome shotgun (WGS) entry which is preliminary data.</text>
</comment>